<evidence type="ECO:0000313" key="3">
    <source>
        <dbReference type="Proteomes" id="UP001175271"/>
    </source>
</evidence>
<evidence type="ECO:0000313" key="2">
    <source>
        <dbReference type="EMBL" id="KAK0412780.1"/>
    </source>
</evidence>
<feature type="signal peptide" evidence="1">
    <location>
        <begin position="1"/>
        <end position="18"/>
    </location>
</feature>
<gene>
    <name evidence="2" type="ORF">QR680_006406</name>
</gene>
<feature type="chain" id="PRO_5041372674" evidence="1">
    <location>
        <begin position="19"/>
        <end position="88"/>
    </location>
</feature>
<evidence type="ECO:0000256" key="1">
    <source>
        <dbReference type="SAM" id="SignalP"/>
    </source>
</evidence>
<dbReference type="Proteomes" id="UP001175271">
    <property type="component" value="Unassembled WGS sequence"/>
</dbReference>
<organism evidence="2 3">
    <name type="scientific">Steinernema hermaphroditum</name>
    <dbReference type="NCBI Taxonomy" id="289476"/>
    <lineage>
        <taxon>Eukaryota</taxon>
        <taxon>Metazoa</taxon>
        <taxon>Ecdysozoa</taxon>
        <taxon>Nematoda</taxon>
        <taxon>Chromadorea</taxon>
        <taxon>Rhabditida</taxon>
        <taxon>Tylenchina</taxon>
        <taxon>Panagrolaimomorpha</taxon>
        <taxon>Strongyloidoidea</taxon>
        <taxon>Steinernematidae</taxon>
        <taxon>Steinernema</taxon>
    </lineage>
</organism>
<keyword evidence="3" id="KW-1185">Reference proteome</keyword>
<protein>
    <submittedName>
        <fullName evidence="2">Uncharacterized protein</fullName>
    </submittedName>
</protein>
<dbReference type="AlphaFoldDB" id="A0AA39HVB6"/>
<accession>A0AA39HVB6</accession>
<sequence length="88" mass="9757">MLMRVALLCLLLLATASAMVPMMAGKMPDINKQRPFSTLPIKGVKIPISGYRYRTSRGQVEAYGPLYRVDSPVGSFYSFRILNGAVLF</sequence>
<reference evidence="2" key="1">
    <citation type="submission" date="2023-06" db="EMBL/GenBank/DDBJ databases">
        <title>Genomic analysis of the entomopathogenic nematode Steinernema hermaphroditum.</title>
        <authorList>
            <person name="Schwarz E.M."/>
            <person name="Heppert J.K."/>
            <person name="Baniya A."/>
            <person name="Schwartz H.T."/>
            <person name="Tan C.-H."/>
            <person name="Antoshechkin I."/>
            <person name="Sternberg P.W."/>
            <person name="Goodrich-Blair H."/>
            <person name="Dillman A.R."/>
        </authorList>
    </citation>
    <scope>NUCLEOTIDE SEQUENCE</scope>
    <source>
        <strain evidence="2">PS9179</strain>
        <tissue evidence="2">Whole animal</tissue>
    </source>
</reference>
<dbReference type="EMBL" id="JAUCMV010000003">
    <property type="protein sequence ID" value="KAK0412780.1"/>
    <property type="molecule type" value="Genomic_DNA"/>
</dbReference>
<comment type="caution">
    <text evidence="2">The sequence shown here is derived from an EMBL/GenBank/DDBJ whole genome shotgun (WGS) entry which is preliminary data.</text>
</comment>
<proteinExistence type="predicted"/>
<name>A0AA39HVB6_9BILA</name>
<keyword evidence="1" id="KW-0732">Signal</keyword>